<dbReference type="EMBL" id="BAABEY010000020">
    <property type="protein sequence ID" value="GAA4439006.1"/>
    <property type="molecule type" value="Genomic_DNA"/>
</dbReference>
<gene>
    <name evidence="3" type="ORF">GCM10023091_20580</name>
</gene>
<dbReference type="Proteomes" id="UP001501508">
    <property type="component" value="Unassembled WGS sequence"/>
</dbReference>
<organism evidence="3 4">
    <name type="scientific">Ravibacter arvi</name>
    <dbReference type="NCBI Taxonomy" id="2051041"/>
    <lineage>
        <taxon>Bacteria</taxon>
        <taxon>Pseudomonadati</taxon>
        <taxon>Bacteroidota</taxon>
        <taxon>Cytophagia</taxon>
        <taxon>Cytophagales</taxon>
        <taxon>Spirosomataceae</taxon>
        <taxon>Ravibacter</taxon>
    </lineage>
</organism>
<keyword evidence="2" id="KW-0472">Membrane</keyword>
<evidence type="ECO:0000256" key="2">
    <source>
        <dbReference type="SAM" id="Phobius"/>
    </source>
</evidence>
<comment type="caution">
    <text evidence="3">The sequence shown here is derived from an EMBL/GenBank/DDBJ whole genome shotgun (WGS) entry which is preliminary data.</text>
</comment>
<evidence type="ECO:0008006" key="5">
    <source>
        <dbReference type="Google" id="ProtNLM"/>
    </source>
</evidence>
<evidence type="ECO:0000313" key="3">
    <source>
        <dbReference type="EMBL" id="GAA4439006.1"/>
    </source>
</evidence>
<name>A0ABP8LXZ0_9BACT</name>
<evidence type="ECO:0000313" key="4">
    <source>
        <dbReference type="Proteomes" id="UP001501508"/>
    </source>
</evidence>
<keyword evidence="2" id="KW-1133">Transmembrane helix</keyword>
<keyword evidence="1" id="KW-0175">Coiled coil</keyword>
<dbReference type="InterPro" id="IPR024623">
    <property type="entry name" value="YtxH"/>
</dbReference>
<keyword evidence="4" id="KW-1185">Reference proteome</keyword>
<proteinExistence type="predicted"/>
<feature type="transmembrane region" description="Helical" evidence="2">
    <location>
        <begin position="12"/>
        <end position="30"/>
    </location>
</feature>
<accession>A0ABP8LXZ0</accession>
<evidence type="ECO:0000256" key="1">
    <source>
        <dbReference type="SAM" id="Coils"/>
    </source>
</evidence>
<feature type="coiled-coil region" evidence="1">
    <location>
        <begin position="38"/>
        <end position="105"/>
    </location>
</feature>
<protein>
    <recommendedName>
        <fullName evidence="5">Gas vesicle protein</fullName>
    </recommendedName>
</protein>
<keyword evidence="2" id="KW-0812">Transmembrane</keyword>
<sequence>MDKFMSSSNRSFIAFLTGVLTGVAVGIIYAPDKGEATRDKLTFRLAKYRDELQKLIADLLDGKDYPGNSARSQGEKVVNEAREKAEKLLEDVDRLMEQIKSQTAEQA</sequence>
<dbReference type="Pfam" id="PF12732">
    <property type="entry name" value="YtxH"/>
    <property type="match status" value="1"/>
</dbReference>
<reference evidence="4" key="1">
    <citation type="journal article" date="2019" name="Int. J. Syst. Evol. Microbiol.">
        <title>The Global Catalogue of Microorganisms (GCM) 10K type strain sequencing project: providing services to taxonomists for standard genome sequencing and annotation.</title>
        <authorList>
            <consortium name="The Broad Institute Genomics Platform"/>
            <consortium name="The Broad Institute Genome Sequencing Center for Infectious Disease"/>
            <person name="Wu L."/>
            <person name="Ma J."/>
        </authorList>
    </citation>
    <scope>NUCLEOTIDE SEQUENCE [LARGE SCALE GENOMIC DNA]</scope>
    <source>
        <strain evidence="4">JCM 31920</strain>
    </source>
</reference>